<gene>
    <name evidence="2" type="ordered locus">Cpha266_2561</name>
</gene>
<dbReference type="Proteomes" id="UP000008701">
    <property type="component" value="Chromosome"/>
</dbReference>
<evidence type="ECO:0000313" key="3">
    <source>
        <dbReference type="Proteomes" id="UP000008701"/>
    </source>
</evidence>
<feature type="region of interest" description="Disordered" evidence="1">
    <location>
        <begin position="31"/>
        <end position="81"/>
    </location>
</feature>
<dbReference type="STRING" id="290317.Cpha266_2561"/>
<feature type="compositionally biased region" description="Basic and acidic residues" evidence="1">
    <location>
        <begin position="48"/>
        <end position="66"/>
    </location>
</feature>
<dbReference type="HOGENOM" id="CLU_2567632_0_0_10"/>
<dbReference type="KEGG" id="cph:Cpha266_2561"/>
<protein>
    <submittedName>
        <fullName evidence="2">Uncharacterized protein</fullName>
    </submittedName>
</protein>
<evidence type="ECO:0000313" key="2">
    <source>
        <dbReference type="EMBL" id="ABL66549.1"/>
    </source>
</evidence>
<keyword evidence="3" id="KW-1185">Reference proteome</keyword>
<dbReference type="EMBL" id="CP000492">
    <property type="protein sequence ID" value="ABL66549.1"/>
    <property type="molecule type" value="Genomic_DNA"/>
</dbReference>
<reference evidence="2 3" key="1">
    <citation type="submission" date="2006-12" db="EMBL/GenBank/DDBJ databases">
        <title>Complete sequence of Chlorobium phaeobacteroides DSM 266.</title>
        <authorList>
            <consortium name="US DOE Joint Genome Institute"/>
            <person name="Copeland A."/>
            <person name="Lucas S."/>
            <person name="Lapidus A."/>
            <person name="Barry K."/>
            <person name="Detter J.C."/>
            <person name="Glavina del Rio T."/>
            <person name="Hammon N."/>
            <person name="Israni S."/>
            <person name="Pitluck S."/>
            <person name="Goltsman E."/>
            <person name="Schmutz J."/>
            <person name="Larimer F."/>
            <person name="Land M."/>
            <person name="Hauser L."/>
            <person name="Mikhailova N."/>
            <person name="Li T."/>
            <person name="Overmann J."/>
            <person name="Bryant D.A."/>
            <person name="Richardson P."/>
        </authorList>
    </citation>
    <scope>NUCLEOTIDE SEQUENCE [LARGE SCALE GENOMIC DNA]</scope>
    <source>
        <strain evidence="2 3">DSM 266</strain>
    </source>
</reference>
<sequence>MIYFYHFMQSYASFKKDPLSTLLPTFYNYETGGVRKSSSPPFGEVDFEPCRREENRNAKQRNRESLKQQSIITRSVKEKST</sequence>
<name>A1BJH2_CHLPD</name>
<dbReference type="AlphaFoldDB" id="A1BJH2"/>
<proteinExistence type="predicted"/>
<organism evidence="2 3">
    <name type="scientific">Chlorobium phaeobacteroides (strain DSM 266 / SMG 266 / 2430)</name>
    <dbReference type="NCBI Taxonomy" id="290317"/>
    <lineage>
        <taxon>Bacteria</taxon>
        <taxon>Pseudomonadati</taxon>
        <taxon>Chlorobiota</taxon>
        <taxon>Chlorobiia</taxon>
        <taxon>Chlorobiales</taxon>
        <taxon>Chlorobiaceae</taxon>
        <taxon>Chlorobium/Pelodictyon group</taxon>
        <taxon>Chlorobium</taxon>
    </lineage>
</organism>
<evidence type="ECO:0000256" key="1">
    <source>
        <dbReference type="SAM" id="MobiDB-lite"/>
    </source>
</evidence>
<accession>A1BJH2</accession>